<comment type="caution">
    <text evidence="1">The sequence shown here is derived from an EMBL/GenBank/DDBJ whole genome shotgun (WGS) entry which is preliminary data.</text>
</comment>
<sequence length="280" mass="32279">MIDGKAGNVLTNQKASSRCNICGVGPKKMNDIDHVLGLHCHTEFYKFSFPILHSWIRFMEYALHISYNLDFQKGEARGSVNKELKKVRKSEIQKSLRSRLRITVDVVKQGAGTTNTGNVARTFFAQSKEVSKIIGVNEEFLSRLYVILQIISCKKIVNLVLFKDYCLETAKRCVEMYPWYKMPPSVHKILIHGCDIMIEFPKPIGYYSEEAQEASNKIFRKARAEHSRMFQRSQTNEDIIHYFMVSSDPVISSCRKRSKKTEQQLTSEATKFIITSEEME</sequence>
<dbReference type="EMBL" id="CAKOGL010000023">
    <property type="protein sequence ID" value="CAH2101265.1"/>
    <property type="molecule type" value="Genomic_DNA"/>
</dbReference>
<gene>
    <name evidence="1" type="ORF">EEDITHA_LOCUS16038</name>
</gene>
<evidence type="ECO:0000313" key="1">
    <source>
        <dbReference type="EMBL" id="CAH2101265.1"/>
    </source>
</evidence>
<keyword evidence="2" id="KW-1185">Reference proteome</keyword>
<reference evidence="1" key="1">
    <citation type="submission" date="2022-03" db="EMBL/GenBank/DDBJ databases">
        <authorList>
            <person name="Tunstrom K."/>
        </authorList>
    </citation>
    <scope>NUCLEOTIDE SEQUENCE</scope>
</reference>
<dbReference type="AlphaFoldDB" id="A0AAU9UTM9"/>
<protein>
    <submittedName>
        <fullName evidence="1">Uncharacterized protein</fullName>
    </submittedName>
</protein>
<dbReference type="Proteomes" id="UP001153954">
    <property type="component" value="Unassembled WGS sequence"/>
</dbReference>
<evidence type="ECO:0000313" key="2">
    <source>
        <dbReference type="Proteomes" id="UP001153954"/>
    </source>
</evidence>
<name>A0AAU9UTM9_EUPED</name>
<proteinExistence type="predicted"/>
<accession>A0AAU9UTM9</accession>
<organism evidence="1 2">
    <name type="scientific">Euphydryas editha</name>
    <name type="common">Edith's checkerspot</name>
    <dbReference type="NCBI Taxonomy" id="104508"/>
    <lineage>
        <taxon>Eukaryota</taxon>
        <taxon>Metazoa</taxon>
        <taxon>Ecdysozoa</taxon>
        <taxon>Arthropoda</taxon>
        <taxon>Hexapoda</taxon>
        <taxon>Insecta</taxon>
        <taxon>Pterygota</taxon>
        <taxon>Neoptera</taxon>
        <taxon>Endopterygota</taxon>
        <taxon>Lepidoptera</taxon>
        <taxon>Glossata</taxon>
        <taxon>Ditrysia</taxon>
        <taxon>Papilionoidea</taxon>
        <taxon>Nymphalidae</taxon>
        <taxon>Nymphalinae</taxon>
        <taxon>Euphydryas</taxon>
    </lineage>
</organism>